<evidence type="ECO:0000256" key="1">
    <source>
        <dbReference type="ARBA" id="ARBA00022490"/>
    </source>
</evidence>
<dbReference type="RefSeq" id="WP_008070382.1">
    <property type="nucleotide sequence ID" value="NZ_AQWK01000020.1"/>
</dbReference>
<dbReference type="InterPro" id="IPR025877">
    <property type="entry name" value="MobA-like_NTP_Trfase"/>
</dbReference>
<dbReference type="GO" id="GO:0005525">
    <property type="term" value="F:GTP binding"/>
    <property type="evidence" value="ECO:0007669"/>
    <property type="project" value="UniProtKB-UniRule"/>
</dbReference>
<comment type="domain">
    <text evidence="8">The N-terminal domain determines nucleotide recognition and specific binding, while the C-terminal domain determines the specific binding to the target protein.</text>
</comment>
<dbReference type="AlphaFoldDB" id="F1Z795"/>
<reference evidence="10 11" key="1">
    <citation type="journal article" date="2012" name="J. Bacteriol.">
        <title>Draft Genome Sequence of Novosphingobium nitrogenifigens Y88T.</title>
        <authorList>
            <person name="Strabala T.J."/>
            <person name="Macdonald L."/>
            <person name="Liu V."/>
            <person name="Smit A.M."/>
        </authorList>
    </citation>
    <scope>NUCLEOTIDE SEQUENCE [LARGE SCALE GENOMIC DNA]</scope>
    <source>
        <strain evidence="10 11">DSM 19370</strain>
    </source>
</reference>
<keyword evidence="5 8" id="KW-0460">Magnesium</keyword>
<dbReference type="GO" id="GO:0061603">
    <property type="term" value="F:molybdenum cofactor guanylyltransferase activity"/>
    <property type="evidence" value="ECO:0007669"/>
    <property type="project" value="UniProtKB-EC"/>
</dbReference>
<dbReference type="CDD" id="cd02503">
    <property type="entry name" value="MobA"/>
    <property type="match status" value="1"/>
</dbReference>
<protein>
    <recommendedName>
        <fullName evidence="8">Molybdenum cofactor guanylyltransferase</fullName>
        <shortName evidence="8">MoCo guanylyltransferase</shortName>
        <ecNumber evidence="8">2.7.7.77</ecNumber>
    </recommendedName>
    <alternativeName>
        <fullName evidence="8">GTP:molybdopterin guanylyltransferase</fullName>
    </alternativeName>
    <alternativeName>
        <fullName evidence="8">Mo-MPT guanylyltransferase</fullName>
    </alternativeName>
    <alternativeName>
        <fullName evidence="8">Molybdopterin guanylyltransferase</fullName>
    </alternativeName>
    <alternativeName>
        <fullName evidence="8">Molybdopterin-guanine dinucleotide synthase</fullName>
        <shortName evidence="8">MGD synthase</shortName>
    </alternativeName>
</protein>
<keyword evidence="2 8" id="KW-0808">Transferase</keyword>
<dbReference type="Proteomes" id="UP000004728">
    <property type="component" value="Unassembled WGS sequence"/>
</dbReference>
<dbReference type="EC" id="2.7.7.77" evidence="8"/>
<keyword evidence="4 8" id="KW-0547">Nucleotide-binding</keyword>
<keyword evidence="1 8" id="KW-0963">Cytoplasm</keyword>
<name>F1Z795_9SPHN</name>
<comment type="caution">
    <text evidence="10">The sequence shown here is derived from an EMBL/GenBank/DDBJ whole genome shotgun (WGS) entry which is preliminary data.</text>
</comment>
<feature type="binding site" evidence="8">
    <location>
        <position position="94"/>
    </location>
    <ligand>
        <name>GTP</name>
        <dbReference type="ChEBI" id="CHEBI:37565"/>
    </ligand>
</feature>
<evidence type="ECO:0000313" key="10">
    <source>
        <dbReference type="EMBL" id="EGD59513.1"/>
    </source>
</evidence>
<accession>F1Z795</accession>
<comment type="function">
    <text evidence="8">Transfers a GMP moiety from GTP to Mo-molybdopterin (Mo-MPT) cofactor (Moco or molybdenum cofactor) to form Mo-molybdopterin guanine dinucleotide (Mo-MGD) cofactor.</text>
</comment>
<keyword evidence="7 8" id="KW-0501">Molybdenum cofactor biosynthesis</keyword>
<dbReference type="FunCoup" id="F1Z795">
    <property type="interactions" value="82"/>
</dbReference>
<dbReference type="OrthoDB" id="9788394at2"/>
<dbReference type="GO" id="GO:0006777">
    <property type="term" value="P:Mo-molybdopterin cofactor biosynthetic process"/>
    <property type="evidence" value="ECO:0007669"/>
    <property type="project" value="UniProtKB-KW"/>
</dbReference>
<dbReference type="HAMAP" id="MF_00316">
    <property type="entry name" value="MobA"/>
    <property type="match status" value="1"/>
</dbReference>
<comment type="catalytic activity">
    <reaction evidence="8">
        <text>Mo-molybdopterin + GTP + H(+) = Mo-molybdopterin guanine dinucleotide + diphosphate</text>
        <dbReference type="Rhea" id="RHEA:34243"/>
        <dbReference type="ChEBI" id="CHEBI:15378"/>
        <dbReference type="ChEBI" id="CHEBI:33019"/>
        <dbReference type="ChEBI" id="CHEBI:37565"/>
        <dbReference type="ChEBI" id="CHEBI:71302"/>
        <dbReference type="ChEBI" id="CHEBI:71310"/>
        <dbReference type="EC" id="2.7.7.77"/>
    </reaction>
</comment>
<evidence type="ECO:0000313" key="11">
    <source>
        <dbReference type="Proteomes" id="UP000004728"/>
    </source>
</evidence>
<evidence type="ECO:0000256" key="6">
    <source>
        <dbReference type="ARBA" id="ARBA00023134"/>
    </source>
</evidence>
<feature type="binding site" evidence="8">
    <location>
        <begin position="9"/>
        <end position="11"/>
    </location>
    <ligand>
        <name>GTP</name>
        <dbReference type="ChEBI" id="CHEBI:37565"/>
    </ligand>
</feature>
<dbReference type="HOGENOM" id="CLU_055597_3_1_5"/>
<dbReference type="Gene3D" id="3.90.550.10">
    <property type="entry name" value="Spore Coat Polysaccharide Biosynthesis Protein SpsA, Chain A"/>
    <property type="match status" value="1"/>
</dbReference>
<dbReference type="STRING" id="983920.Y88_2691"/>
<evidence type="ECO:0000256" key="5">
    <source>
        <dbReference type="ARBA" id="ARBA00022842"/>
    </source>
</evidence>
<evidence type="ECO:0000256" key="7">
    <source>
        <dbReference type="ARBA" id="ARBA00023150"/>
    </source>
</evidence>
<keyword evidence="3 8" id="KW-0479">Metal-binding</keyword>
<evidence type="ECO:0000256" key="8">
    <source>
        <dbReference type="HAMAP-Rule" id="MF_00316"/>
    </source>
</evidence>
<dbReference type="InterPro" id="IPR029044">
    <property type="entry name" value="Nucleotide-diphossugar_trans"/>
</dbReference>
<dbReference type="GO" id="GO:0005737">
    <property type="term" value="C:cytoplasm"/>
    <property type="evidence" value="ECO:0007669"/>
    <property type="project" value="UniProtKB-SubCell"/>
</dbReference>
<comment type="subcellular location">
    <subcellularLocation>
        <location evidence="8">Cytoplasm</location>
    </subcellularLocation>
</comment>
<dbReference type="InParanoid" id="F1Z795"/>
<dbReference type="InterPro" id="IPR013482">
    <property type="entry name" value="Molybde_CF_guanTrfase"/>
</dbReference>
<keyword evidence="11" id="KW-1185">Reference proteome</keyword>
<dbReference type="eggNOG" id="COG0746">
    <property type="taxonomic scope" value="Bacteria"/>
</dbReference>
<feature type="binding site" evidence="8">
    <location>
        <position position="21"/>
    </location>
    <ligand>
        <name>GTP</name>
        <dbReference type="ChEBI" id="CHEBI:37565"/>
    </ligand>
</feature>
<dbReference type="SUPFAM" id="SSF53448">
    <property type="entry name" value="Nucleotide-diphospho-sugar transferases"/>
    <property type="match status" value="1"/>
</dbReference>
<sequence>MTKILGVVLAGGLSTRFGSDKAQALWRGRSLLDHALDALAPHCASLAVCGRDYPGVTVLADRPEPGQGPLGGLNAALHHAQAHGFDGVLVTGCDMPVFPAALAAALVGDGPAVLEGSHLAGWWPASLAPLLDAHLATETNRSLRCWFDKTAPRHVRVPDFAMPNINRPEDLDGMEKG</sequence>
<proteinExistence type="inferred from homology"/>
<dbReference type="PANTHER" id="PTHR19136:SF81">
    <property type="entry name" value="MOLYBDENUM COFACTOR GUANYLYLTRANSFERASE"/>
    <property type="match status" value="1"/>
</dbReference>
<dbReference type="GO" id="GO:0046872">
    <property type="term" value="F:metal ion binding"/>
    <property type="evidence" value="ECO:0007669"/>
    <property type="project" value="UniProtKB-KW"/>
</dbReference>
<comment type="caution">
    <text evidence="8">Lacks conserved residue(s) required for the propagation of feature annotation.</text>
</comment>
<organism evidence="10 11">
    <name type="scientific">Novosphingobium nitrogenifigens DSM 19370</name>
    <dbReference type="NCBI Taxonomy" id="983920"/>
    <lineage>
        <taxon>Bacteria</taxon>
        <taxon>Pseudomonadati</taxon>
        <taxon>Pseudomonadota</taxon>
        <taxon>Alphaproteobacteria</taxon>
        <taxon>Sphingomonadales</taxon>
        <taxon>Sphingomonadaceae</taxon>
        <taxon>Novosphingobium</taxon>
    </lineage>
</organism>
<dbReference type="PANTHER" id="PTHR19136">
    <property type="entry name" value="MOLYBDENUM COFACTOR GUANYLYLTRANSFERASE"/>
    <property type="match status" value="1"/>
</dbReference>
<comment type="similarity">
    <text evidence="8">Belongs to the MobA family.</text>
</comment>
<evidence type="ECO:0000256" key="3">
    <source>
        <dbReference type="ARBA" id="ARBA00022723"/>
    </source>
</evidence>
<evidence type="ECO:0000256" key="4">
    <source>
        <dbReference type="ARBA" id="ARBA00022741"/>
    </source>
</evidence>
<feature type="domain" description="MobA-like NTP transferase" evidence="9">
    <location>
        <begin position="6"/>
        <end position="138"/>
    </location>
</feature>
<evidence type="ECO:0000256" key="2">
    <source>
        <dbReference type="ARBA" id="ARBA00022679"/>
    </source>
</evidence>
<comment type="cofactor">
    <cofactor evidence="8">
        <name>Mg(2+)</name>
        <dbReference type="ChEBI" id="CHEBI:18420"/>
    </cofactor>
</comment>
<dbReference type="Pfam" id="PF12804">
    <property type="entry name" value="NTP_transf_3"/>
    <property type="match status" value="1"/>
</dbReference>
<gene>
    <name evidence="8" type="primary">mobA</name>
    <name evidence="10" type="ORF">Y88_2691</name>
</gene>
<feature type="binding site" evidence="8">
    <location>
        <position position="94"/>
    </location>
    <ligand>
        <name>Mg(2+)</name>
        <dbReference type="ChEBI" id="CHEBI:18420"/>
    </ligand>
</feature>
<evidence type="ECO:0000259" key="9">
    <source>
        <dbReference type="Pfam" id="PF12804"/>
    </source>
</evidence>
<comment type="subunit">
    <text evidence="8">Monomer.</text>
</comment>
<dbReference type="EMBL" id="AEWJ01000027">
    <property type="protein sequence ID" value="EGD59513.1"/>
    <property type="molecule type" value="Genomic_DNA"/>
</dbReference>
<keyword evidence="6 8" id="KW-0342">GTP-binding</keyword>
<feature type="binding site" evidence="8">
    <location>
        <position position="61"/>
    </location>
    <ligand>
        <name>GTP</name>
        <dbReference type="ChEBI" id="CHEBI:37565"/>
    </ligand>
</feature>